<evidence type="ECO:0000256" key="4">
    <source>
        <dbReference type="PIRNR" id="PIRNR006181"/>
    </source>
</evidence>
<dbReference type="CDD" id="cd00002">
    <property type="entry name" value="YbaK_deacylase"/>
    <property type="match status" value="1"/>
</dbReference>
<dbReference type="EC" id="4.2.-.-" evidence="4"/>
<feature type="domain" description="YbaK/aminoacyl-tRNA synthetase-associated" evidence="5">
    <location>
        <begin position="39"/>
        <end position="150"/>
    </location>
</feature>
<dbReference type="EMBL" id="FNIC01000001">
    <property type="protein sequence ID" value="SDM72579.1"/>
    <property type="molecule type" value="Genomic_DNA"/>
</dbReference>
<dbReference type="Pfam" id="PF04073">
    <property type="entry name" value="tRNA_edit"/>
    <property type="match status" value="1"/>
</dbReference>
<keyword evidence="3 4" id="KW-0456">Lyase</keyword>
<dbReference type="PIRSF" id="PIRSF006181">
    <property type="entry name" value="EbsC_YbaK"/>
    <property type="match status" value="1"/>
</dbReference>
<dbReference type="GO" id="GO:0016829">
    <property type="term" value="F:lyase activity"/>
    <property type="evidence" value="ECO:0007669"/>
    <property type="project" value="UniProtKB-KW"/>
</dbReference>
<dbReference type="NCBIfam" id="TIGR00011">
    <property type="entry name" value="YbaK_EbsC"/>
    <property type="match status" value="1"/>
</dbReference>
<evidence type="ECO:0000313" key="7">
    <source>
        <dbReference type="Proteomes" id="UP000199004"/>
    </source>
</evidence>
<evidence type="ECO:0000256" key="1">
    <source>
        <dbReference type="ARBA" id="ARBA00009798"/>
    </source>
</evidence>
<dbReference type="InterPro" id="IPR007214">
    <property type="entry name" value="YbaK/aa-tRNA-synth-assoc-dom"/>
</dbReference>
<evidence type="ECO:0000259" key="5">
    <source>
        <dbReference type="Pfam" id="PF04073"/>
    </source>
</evidence>
<dbReference type="AlphaFoldDB" id="A0A1G9VK79"/>
<evidence type="ECO:0000256" key="2">
    <source>
        <dbReference type="ARBA" id="ARBA00022917"/>
    </source>
</evidence>
<gene>
    <name evidence="6" type="ORF">SAMN05192576_0790</name>
</gene>
<evidence type="ECO:0000256" key="3">
    <source>
        <dbReference type="ARBA" id="ARBA00023239"/>
    </source>
</evidence>
<sequence>MAKKPTGGTPATVALARAGIEFTLHEYDHDPRAASYGLEAAEALGIAPERVFKTLLADVEGRLTVAVVPVSGQLDLKALARAVSGGKAVMADVAAAQRATGYVVGGISPIGQKRQLPTVVDESALTQLTVFVSAGRRGLDLELAPADLVRITEAITARVGRASAD</sequence>
<dbReference type="RefSeq" id="WP_091022046.1">
    <property type="nucleotide sequence ID" value="NZ_BKAE01000003.1"/>
</dbReference>
<keyword evidence="2 4" id="KW-0648">Protein biosynthesis</keyword>
<dbReference type="GO" id="GO:0006412">
    <property type="term" value="P:translation"/>
    <property type="evidence" value="ECO:0007669"/>
    <property type="project" value="UniProtKB-KW"/>
</dbReference>
<comment type="similarity">
    <text evidence="1 4">Belongs to the prolyl-tRNA editing family. YbaK/EbsC subfamily.</text>
</comment>
<protein>
    <recommendedName>
        <fullName evidence="4">Cys-tRNA(Pro)/Cys-tRNA(Cys) deacylase</fullName>
        <ecNumber evidence="4">4.2.-.-</ecNumber>
    </recommendedName>
</protein>
<dbReference type="SUPFAM" id="SSF55826">
    <property type="entry name" value="YbaK/ProRS associated domain"/>
    <property type="match status" value="1"/>
</dbReference>
<dbReference type="PANTHER" id="PTHR30411">
    <property type="entry name" value="CYTOPLASMIC PROTEIN"/>
    <property type="match status" value="1"/>
</dbReference>
<name>A0A1G9VK79_9ACTN</name>
<proteinExistence type="inferred from homology"/>
<dbReference type="GO" id="GO:0002161">
    <property type="term" value="F:aminoacyl-tRNA deacylase activity"/>
    <property type="evidence" value="ECO:0007669"/>
    <property type="project" value="InterPro"/>
</dbReference>
<evidence type="ECO:0000313" key="6">
    <source>
        <dbReference type="EMBL" id="SDM72579.1"/>
    </source>
</evidence>
<dbReference type="PANTHER" id="PTHR30411:SF0">
    <property type="entry name" value="CYS-TRNA(PRO)_CYS-TRNA(CYS) DEACYLASE YBAK"/>
    <property type="match status" value="1"/>
</dbReference>
<dbReference type="InterPro" id="IPR036754">
    <property type="entry name" value="YbaK/aa-tRNA-synt-asso_dom_sf"/>
</dbReference>
<organism evidence="6 7">
    <name type="scientific">Nocardioides szechwanensis</name>
    <dbReference type="NCBI Taxonomy" id="1005944"/>
    <lineage>
        <taxon>Bacteria</taxon>
        <taxon>Bacillati</taxon>
        <taxon>Actinomycetota</taxon>
        <taxon>Actinomycetes</taxon>
        <taxon>Propionibacteriales</taxon>
        <taxon>Nocardioidaceae</taxon>
        <taxon>Nocardioides</taxon>
    </lineage>
</organism>
<accession>A0A1G9VK79</accession>
<keyword evidence="7" id="KW-1185">Reference proteome</keyword>
<reference evidence="7" key="1">
    <citation type="submission" date="2016-10" db="EMBL/GenBank/DDBJ databases">
        <authorList>
            <person name="Varghese N."/>
            <person name="Submissions S."/>
        </authorList>
    </citation>
    <scope>NUCLEOTIDE SEQUENCE [LARGE SCALE GENOMIC DNA]</scope>
    <source>
        <strain evidence="7">CGMCC 1.11147</strain>
    </source>
</reference>
<dbReference type="Proteomes" id="UP000199004">
    <property type="component" value="Unassembled WGS sequence"/>
</dbReference>
<dbReference type="OrthoDB" id="9809296at2"/>
<dbReference type="InterPro" id="IPR004369">
    <property type="entry name" value="Prolyl-tRNA_editing_YbaK/EbsC"/>
</dbReference>
<dbReference type="Gene3D" id="3.90.960.10">
    <property type="entry name" value="YbaK/aminoacyl-tRNA synthetase-associated domain"/>
    <property type="match status" value="1"/>
</dbReference>
<dbReference type="STRING" id="1005944.SAMN05192576_0790"/>